<dbReference type="EMBL" id="JBANRG010000084">
    <property type="protein sequence ID" value="KAK7437563.1"/>
    <property type="molecule type" value="Genomic_DNA"/>
</dbReference>
<proteinExistence type="predicted"/>
<name>A0ABR1IT81_9AGAR</name>
<comment type="caution">
    <text evidence="2">The sequence shown here is derived from an EMBL/GenBank/DDBJ whole genome shotgun (WGS) entry which is preliminary data.</text>
</comment>
<evidence type="ECO:0000313" key="3">
    <source>
        <dbReference type="Proteomes" id="UP001498398"/>
    </source>
</evidence>
<feature type="compositionally biased region" description="Acidic residues" evidence="1">
    <location>
        <begin position="51"/>
        <end position="66"/>
    </location>
</feature>
<reference evidence="2 3" key="1">
    <citation type="submission" date="2024-01" db="EMBL/GenBank/DDBJ databases">
        <title>A draft genome for the cacao thread blight pathogen Marasmiellus scandens.</title>
        <authorList>
            <person name="Baruah I.K."/>
            <person name="Leung J."/>
            <person name="Bukari Y."/>
            <person name="Amoako-Attah I."/>
            <person name="Meinhardt L.W."/>
            <person name="Bailey B.A."/>
            <person name="Cohen S.P."/>
        </authorList>
    </citation>
    <scope>NUCLEOTIDE SEQUENCE [LARGE SCALE GENOMIC DNA]</scope>
    <source>
        <strain evidence="2 3">GH-19</strain>
    </source>
</reference>
<feature type="region of interest" description="Disordered" evidence="1">
    <location>
        <begin position="46"/>
        <end position="66"/>
    </location>
</feature>
<organism evidence="2 3">
    <name type="scientific">Marasmiellus scandens</name>
    <dbReference type="NCBI Taxonomy" id="2682957"/>
    <lineage>
        <taxon>Eukaryota</taxon>
        <taxon>Fungi</taxon>
        <taxon>Dikarya</taxon>
        <taxon>Basidiomycota</taxon>
        <taxon>Agaricomycotina</taxon>
        <taxon>Agaricomycetes</taxon>
        <taxon>Agaricomycetidae</taxon>
        <taxon>Agaricales</taxon>
        <taxon>Marasmiineae</taxon>
        <taxon>Omphalotaceae</taxon>
        <taxon>Marasmiellus</taxon>
    </lineage>
</organism>
<keyword evidence="3" id="KW-1185">Reference proteome</keyword>
<evidence type="ECO:0000313" key="2">
    <source>
        <dbReference type="EMBL" id="KAK7437563.1"/>
    </source>
</evidence>
<evidence type="ECO:0000256" key="1">
    <source>
        <dbReference type="SAM" id="MobiDB-lite"/>
    </source>
</evidence>
<gene>
    <name evidence="2" type="ORF">VKT23_018461</name>
</gene>
<dbReference type="Proteomes" id="UP001498398">
    <property type="component" value="Unassembled WGS sequence"/>
</dbReference>
<accession>A0ABR1IT81</accession>
<sequence length="132" mass="14777">MSKRRRTSEYDGWYEDDVAISTTLTVSQDEQRIHRNIFSVSEETYAANSSDYDEQDHLDDFDEGDDGYGCGSPIDVDIGYGDNDGLFSYHWGSESTAVENDMSLQALGTSQDPDSARIKVRRARNIDSVCLG</sequence>
<protein>
    <submittedName>
        <fullName evidence="2">Uncharacterized protein</fullName>
    </submittedName>
</protein>